<dbReference type="PANTHER" id="PTHR45624:SF10">
    <property type="entry name" value="SLC (SOLUTE CARRIER) HOMOLOG"/>
    <property type="match status" value="1"/>
</dbReference>
<organism evidence="13 14">
    <name type="scientific">Golovinomyces cichoracearum</name>
    <dbReference type="NCBI Taxonomy" id="62708"/>
    <lineage>
        <taxon>Eukaryota</taxon>
        <taxon>Fungi</taxon>
        <taxon>Dikarya</taxon>
        <taxon>Ascomycota</taxon>
        <taxon>Pezizomycotina</taxon>
        <taxon>Leotiomycetes</taxon>
        <taxon>Erysiphales</taxon>
        <taxon>Erysiphaceae</taxon>
        <taxon>Golovinomyces</taxon>
    </lineage>
</organism>
<keyword evidence="8" id="KW-0496">Mitochondrion</keyword>
<keyword evidence="5" id="KW-0677">Repeat</keyword>
<dbReference type="InterPro" id="IPR018108">
    <property type="entry name" value="MCP_transmembrane"/>
</dbReference>
<evidence type="ECO:0000256" key="8">
    <source>
        <dbReference type="ARBA" id="ARBA00023128"/>
    </source>
</evidence>
<proteinExistence type="inferred from homology"/>
<feature type="transmembrane region" description="Helical" evidence="12">
    <location>
        <begin position="54"/>
        <end position="75"/>
    </location>
</feature>
<keyword evidence="3 11" id="KW-0813">Transport</keyword>
<keyword evidence="6" id="KW-0999">Mitochondrion inner membrane</keyword>
<evidence type="ECO:0000256" key="1">
    <source>
        <dbReference type="ARBA" id="ARBA00004225"/>
    </source>
</evidence>
<dbReference type="PANTHER" id="PTHR45624">
    <property type="entry name" value="MITOCHONDRIAL BASIC AMINO ACIDS TRANSPORTER-RELATED"/>
    <property type="match status" value="1"/>
</dbReference>
<dbReference type="SUPFAM" id="SSF103506">
    <property type="entry name" value="Mitochondrial carrier"/>
    <property type="match status" value="1"/>
</dbReference>
<comment type="similarity">
    <text evidence="2 11">Belongs to the mitochondrial carrier (TC 2.A.29) family.</text>
</comment>
<dbReference type="GO" id="GO:0022857">
    <property type="term" value="F:transmembrane transporter activity"/>
    <property type="evidence" value="ECO:0007669"/>
    <property type="project" value="TreeGrafter"/>
</dbReference>
<name>A0A420HER2_9PEZI</name>
<dbReference type="Proteomes" id="UP000283383">
    <property type="component" value="Unassembled WGS sequence"/>
</dbReference>
<sequence>MSADFWAGYVSGAASIIIGNPLDITKVRRQLSSHSSCSDFPPVRSRRFLLLPRNFIIGAAAPIVGYGGLNALLFVTYNRLMTILNCNSSRFSVNTLWATFLSGTASGLATWVLSAPIEVVKCRAQVSTSPIDASCWRITKSIYRHEGIRGFYLGGVVTALRDSIGYGFYFWTYGLTTHLFSKVSNGDSPCEQTYKMIMCGGTAGIATWASVFPLDVIKTRVQTQASFSNSQFSRRRLSTIQLMRNTYKNEGLQVFFRGLTVCSIRAFIVNAAQWVVYERVLRELNPESKSLTHSF</sequence>
<dbReference type="Gene3D" id="1.50.40.10">
    <property type="entry name" value="Mitochondrial carrier domain"/>
    <property type="match status" value="1"/>
</dbReference>
<dbReference type="EMBL" id="MCBQ01019944">
    <property type="protein sequence ID" value="RKF55946.1"/>
    <property type="molecule type" value="Genomic_DNA"/>
</dbReference>
<feature type="transmembrane region" description="Helical" evidence="12">
    <location>
        <begin position="6"/>
        <end position="24"/>
    </location>
</feature>
<evidence type="ECO:0000256" key="12">
    <source>
        <dbReference type="SAM" id="Phobius"/>
    </source>
</evidence>
<feature type="repeat" description="Solcar" evidence="10">
    <location>
        <begin position="94"/>
        <end position="179"/>
    </location>
</feature>
<keyword evidence="7 12" id="KW-1133">Transmembrane helix</keyword>
<dbReference type="AlphaFoldDB" id="A0A420HER2"/>
<evidence type="ECO:0000256" key="5">
    <source>
        <dbReference type="ARBA" id="ARBA00022737"/>
    </source>
</evidence>
<evidence type="ECO:0000256" key="2">
    <source>
        <dbReference type="ARBA" id="ARBA00006375"/>
    </source>
</evidence>
<evidence type="ECO:0000256" key="10">
    <source>
        <dbReference type="PROSITE-ProRule" id="PRU00282"/>
    </source>
</evidence>
<dbReference type="PROSITE" id="PS50920">
    <property type="entry name" value="SOLCAR"/>
    <property type="match status" value="2"/>
</dbReference>
<evidence type="ECO:0000256" key="9">
    <source>
        <dbReference type="ARBA" id="ARBA00023136"/>
    </source>
</evidence>
<reference evidence="13 14" key="1">
    <citation type="journal article" date="2018" name="BMC Genomics">
        <title>Comparative genome analyses reveal sequence features reflecting distinct modes of host-adaptation between dicot and monocot powdery mildew.</title>
        <authorList>
            <person name="Wu Y."/>
            <person name="Ma X."/>
            <person name="Pan Z."/>
            <person name="Kale S.D."/>
            <person name="Song Y."/>
            <person name="King H."/>
            <person name="Zhang Q."/>
            <person name="Presley C."/>
            <person name="Deng X."/>
            <person name="Wei C.I."/>
            <person name="Xiao S."/>
        </authorList>
    </citation>
    <scope>NUCLEOTIDE SEQUENCE [LARGE SCALE GENOMIC DNA]</scope>
    <source>
        <strain evidence="13">UMSG3</strain>
    </source>
</reference>
<evidence type="ECO:0000313" key="13">
    <source>
        <dbReference type="EMBL" id="RKF55946.1"/>
    </source>
</evidence>
<dbReference type="InterPro" id="IPR050567">
    <property type="entry name" value="Mitochondrial_Carrier"/>
</dbReference>
<protein>
    <submittedName>
        <fullName evidence="13">Mitochondrial basic amino acids transporter</fullName>
    </submittedName>
</protein>
<accession>A0A420HER2</accession>
<keyword evidence="14" id="KW-1185">Reference proteome</keyword>
<keyword evidence="9 10" id="KW-0472">Membrane</keyword>
<feature type="transmembrane region" description="Helical" evidence="12">
    <location>
        <begin position="95"/>
        <end position="113"/>
    </location>
</feature>
<evidence type="ECO:0000256" key="7">
    <source>
        <dbReference type="ARBA" id="ARBA00022989"/>
    </source>
</evidence>
<evidence type="ECO:0000256" key="3">
    <source>
        <dbReference type="ARBA" id="ARBA00022448"/>
    </source>
</evidence>
<evidence type="ECO:0000256" key="6">
    <source>
        <dbReference type="ARBA" id="ARBA00022792"/>
    </source>
</evidence>
<dbReference type="GO" id="GO:0031966">
    <property type="term" value="C:mitochondrial membrane"/>
    <property type="evidence" value="ECO:0007669"/>
    <property type="project" value="UniProtKB-SubCell"/>
</dbReference>
<evidence type="ECO:0000256" key="4">
    <source>
        <dbReference type="ARBA" id="ARBA00022692"/>
    </source>
</evidence>
<evidence type="ECO:0000313" key="14">
    <source>
        <dbReference type="Proteomes" id="UP000283383"/>
    </source>
</evidence>
<evidence type="ECO:0000256" key="11">
    <source>
        <dbReference type="RuleBase" id="RU000488"/>
    </source>
</evidence>
<feature type="repeat" description="Solcar" evidence="10">
    <location>
        <begin position="191"/>
        <end position="283"/>
    </location>
</feature>
<dbReference type="InterPro" id="IPR023395">
    <property type="entry name" value="MCP_dom_sf"/>
</dbReference>
<comment type="subcellular location">
    <subcellularLocation>
        <location evidence="1">Mitochondrion membrane</location>
        <topology evidence="1">Multi-pass membrane protein</topology>
    </subcellularLocation>
</comment>
<gene>
    <name evidence="13" type="ORF">GcM3_199021</name>
</gene>
<comment type="caution">
    <text evidence="13">The sequence shown here is derived from an EMBL/GenBank/DDBJ whole genome shotgun (WGS) entry which is preliminary data.</text>
</comment>
<keyword evidence="4 10" id="KW-0812">Transmembrane</keyword>
<dbReference type="Pfam" id="PF00153">
    <property type="entry name" value="Mito_carr"/>
    <property type="match status" value="3"/>
</dbReference>